<keyword evidence="4" id="KW-1185">Reference proteome</keyword>
<dbReference type="PANTHER" id="PTHR37839:SF1">
    <property type="entry name" value="NA(+)-TRANSLOCATING NADH-QUINONE REDUCTASE SUBUNIT A"/>
    <property type="match status" value="1"/>
</dbReference>
<feature type="domain" description="NqrA second alpha/beta" evidence="2">
    <location>
        <begin position="2"/>
        <end position="137"/>
    </location>
</feature>
<organism evidence="3 4">
    <name type="scientific">Candidatus Scalindua japonica</name>
    <dbReference type="NCBI Taxonomy" id="1284222"/>
    <lineage>
        <taxon>Bacteria</taxon>
        <taxon>Pseudomonadati</taxon>
        <taxon>Planctomycetota</taxon>
        <taxon>Candidatus Brocadiia</taxon>
        <taxon>Candidatus Brocadiales</taxon>
        <taxon>Candidatus Scalinduaceae</taxon>
        <taxon>Candidatus Scalindua</taxon>
    </lineage>
</organism>
<dbReference type="PANTHER" id="PTHR37839">
    <property type="entry name" value="NA(+)-TRANSLOCATING NADH-QUINONE REDUCTASE SUBUNIT A"/>
    <property type="match status" value="1"/>
</dbReference>
<accession>A0A286TXN9</accession>
<evidence type="ECO:0000259" key="1">
    <source>
        <dbReference type="Pfam" id="PF11973"/>
    </source>
</evidence>
<evidence type="ECO:0000259" key="2">
    <source>
        <dbReference type="Pfam" id="PF24836"/>
    </source>
</evidence>
<evidence type="ECO:0000313" key="3">
    <source>
        <dbReference type="EMBL" id="GAX60669.1"/>
    </source>
</evidence>
<dbReference type="GO" id="GO:0016655">
    <property type="term" value="F:oxidoreductase activity, acting on NAD(P)H, quinone or similar compound as acceptor"/>
    <property type="evidence" value="ECO:0007669"/>
    <property type="project" value="InterPro"/>
</dbReference>
<dbReference type="InterPro" id="IPR022615">
    <property type="entry name" value="NqrA_C_domain"/>
</dbReference>
<reference evidence="4" key="1">
    <citation type="journal article" date="2017" name="Environ. Microbiol. Rep.">
        <title>Genetic Diversity of Marine Anaerobic Ammonium-Oxidizing Bacteria as Revealed by Genomic and Proteomic Analyses of 'Candidatus Scalindua japonica'.</title>
        <authorList>
            <person name="Oshiki M."/>
            <person name="Mizuto K."/>
            <person name="Kimura Z."/>
            <person name="Kindaichi T."/>
            <person name="Satoh H."/>
            <person name="Okabe S."/>
        </authorList>
    </citation>
    <scope>NUCLEOTIDE SEQUENCE [LARGE SCALE GENOMIC DNA]</scope>
    <source>
        <strain evidence="4">husup-a2</strain>
    </source>
</reference>
<dbReference type="Pfam" id="PF11973">
    <property type="entry name" value="NQRA_SLBB"/>
    <property type="match status" value="1"/>
</dbReference>
<proteinExistence type="predicted"/>
<feature type="domain" description="Na(+)-translocating NADH-quinone reductase subunit A C-terminal" evidence="1">
    <location>
        <begin position="142"/>
        <end position="190"/>
    </location>
</feature>
<dbReference type="InterPro" id="IPR008703">
    <property type="entry name" value="NqrA"/>
</dbReference>
<dbReference type="EMBL" id="BAOS01000013">
    <property type="protein sequence ID" value="GAX60669.1"/>
    <property type="molecule type" value="Genomic_DNA"/>
</dbReference>
<keyword evidence="3" id="KW-0830">Ubiquinone</keyword>
<name>A0A286TXN9_9BACT</name>
<dbReference type="GO" id="GO:0006814">
    <property type="term" value="P:sodium ion transport"/>
    <property type="evidence" value="ECO:0007669"/>
    <property type="project" value="InterPro"/>
</dbReference>
<dbReference type="NCBIfam" id="NF003759">
    <property type="entry name" value="PRK05352.1-2"/>
    <property type="match status" value="1"/>
</dbReference>
<dbReference type="Proteomes" id="UP000218542">
    <property type="component" value="Unassembled WGS sequence"/>
</dbReference>
<dbReference type="NCBIfam" id="TIGR01936">
    <property type="entry name" value="nqrA"/>
    <property type="match status" value="1"/>
</dbReference>
<protein>
    <submittedName>
        <fullName evidence="3">Na+-transporting NADH:ubiquinone oxidoreductase, subunit NqrA</fullName>
    </submittedName>
</protein>
<dbReference type="Pfam" id="PF24836">
    <property type="entry name" value="NQRA_2nd"/>
    <property type="match status" value="1"/>
</dbReference>
<gene>
    <name evidence="3" type="primary">nqrA</name>
    <name evidence="3" type="ORF">SCALIN_C13_0184</name>
</gene>
<comment type="caution">
    <text evidence="3">The sequence shown here is derived from an EMBL/GenBank/DDBJ whole genome shotgun (WGS) entry which is preliminary data.</text>
</comment>
<sequence>MLIQSGMWTVLRTRPYSKVPAPYSAPHSIFVTAMDTNPLACDPAPIIKEHAEDFCHGLQIISRMSDGPVYICKCPGVDIPGDGIASVSMQEFTGPHPAGLTGTHIHFLDPVSDQKTVWSINYQDVIAVGRLFTTGRLYLERVVSLAGPKVKNPRLIRTRVGAAIDELVTGELNSDNVRVISGSVFSGRQARGGYAFLGRVHLQISVIAEGQERKFLGWALAGFNRFSVKALFASSLFGRDRKLAFSSSAEGDRRAMVPIGSYEKVMPLDIEPPYFLRSLIVGDSEKSQDLGCLELDEEDLALCTFVCPGKYDYGPLLRNVLTHIEKEG</sequence>
<dbReference type="InterPro" id="IPR056148">
    <property type="entry name" value="NQRA_2nd"/>
</dbReference>
<dbReference type="AlphaFoldDB" id="A0A286TXN9"/>
<evidence type="ECO:0000313" key="4">
    <source>
        <dbReference type="Proteomes" id="UP000218542"/>
    </source>
</evidence>